<reference evidence="1 2" key="1">
    <citation type="submission" date="2017-10" db="EMBL/GenBank/DDBJ databases">
        <title>Bacillus sp. nov., a halophilic bacterium isolated from a Keqin Lake.</title>
        <authorList>
            <person name="Wang H."/>
        </authorList>
    </citation>
    <scope>NUCLEOTIDE SEQUENCE [LARGE SCALE GENOMIC DNA]</scope>
    <source>
        <strain evidence="1 2">KQ-12</strain>
    </source>
</reference>
<dbReference type="AlphaFoldDB" id="A0A323TKY2"/>
<dbReference type="Proteomes" id="UP000248214">
    <property type="component" value="Unassembled WGS sequence"/>
</dbReference>
<sequence length="63" mass="7394">MSQVNVGEWMAAVPSASGIKNYEQIIIHTWQKNQLRQTAESFIQKTDYYSRESIKAFLEGRWE</sequence>
<comment type="caution">
    <text evidence="1">The sequence shown here is derived from an EMBL/GenBank/DDBJ whole genome shotgun (WGS) entry which is preliminary data.</text>
</comment>
<evidence type="ECO:0000313" key="1">
    <source>
        <dbReference type="EMBL" id="PYZ94776.1"/>
    </source>
</evidence>
<dbReference type="RefSeq" id="WP_110608410.1">
    <property type="nucleotide sequence ID" value="NZ_PDOD01000001.1"/>
</dbReference>
<gene>
    <name evidence="1" type="ORF">CR194_04405</name>
</gene>
<evidence type="ECO:0000313" key="2">
    <source>
        <dbReference type="Proteomes" id="UP000248214"/>
    </source>
</evidence>
<protein>
    <submittedName>
        <fullName evidence="1">Uncharacterized protein</fullName>
    </submittedName>
</protein>
<proteinExistence type="predicted"/>
<name>A0A323TKY2_9BACI</name>
<accession>A0A323TKY2</accession>
<dbReference type="EMBL" id="PDOD01000001">
    <property type="protein sequence ID" value="PYZ94776.1"/>
    <property type="molecule type" value="Genomic_DNA"/>
</dbReference>
<keyword evidence="2" id="KW-1185">Reference proteome</keyword>
<organism evidence="1 2">
    <name type="scientific">Salipaludibacillus keqinensis</name>
    <dbReference type="NCBI Taxonomy" id="2045207"/>
    <lineage>
        <taxon>Bacteria</taxon>
        <taxon>Bacillati</taxon>
        <taxon>Bacillota</taxon>
        <taxon>Bacilli</taxon>
        <taxon>Bacillales</taxon>
        <taxon>Bacillaceae</taxon>
    </lineage>
</organism>